<evidence type="ECO:0000256" key="9">
    <source>
        <dbReference type="RuleBase" id="RU361157"/>
    </source>
</evidence>
<evidence type="ECO:0000313" key="14">
    <source>
        <dbReference type="Proteomes" id="UP000509684"/>
    </source>
</evidence>
<proteinExistence type="inferred from homology"/>
<feature type="transmembrane region" description="Helical" evidence="9">
    <location>
        <begin position="74"/>
        <end position="95"/>
    </location>
</feature>
<dbReference type="InterPro" id="IPR013525">
    <property type="entry name" value="ABC2_TM"/>
</dbReference>
<dbReference type="PROSITE" id="PS51012">
    <property type="entry name" value="ABC_TM2"/>
    <property type="match status" value="1"/>
</dbReference>
<evidence type="ECO:0000256" key="8">
    <source>
        <dbReference type="ARBA" id="ARBA00023136"/>
    </source>
</evidence>
<keyword evidence="7" id="KW-0625">Polysaccharide transport</keyword>
<name>A0A080MAS4_9PROT</name>
<keyword evidence="13" id="KW-1185">Reference proteome</keyword>
<reference evidence="11 13" key="1">
    <citation type="submission" date="2014-02" db="EMBL/GenBank/DDBJ databases">
        <title>Expanding our view of genomic diversity in Candidatus Accumulibacter clades.</title>
        <authorList>
            <person name="Skennerton C.T."/>
            <person name="Barr J.J."/>
            <person name="Slater F.R."/>
            <person name="Bond P.L."/>
            <person name="Tyson G.W."/>
        </authorList>
    </citation>
    <scope>NUCLEOTIDE SEQUENCE [LARGE SCALE GENOMIC DNA]</scope>
    <source>
        <strain evidence="13">SK-02</strain>
    </source>
</reference>
<evidence type="ECO:0000256" key="5">
    <source>
        <dbReference type="ARBA" id="ARBA00022692"/>
    </source>
</evidence>
<evidence type="ECO:0000256" key="7">
    <source>
        <dbReference type="ARBA" id="ARBA00023047"/>
    </source>
</evidence>
<reference evidence="12" key="3">
    <citation type="submission" date="2020-06" db="EMBL/GenBank/DDBJ databases">
        <authorList>
            <person name="Arumugam K."/>
            <person name="Besarab I."/>
            <person name="Haryono M."/>
            <person name="Bagci C."/>
            <person name="Beier S."/>
            <person name="Buchfink B."/>
            <person name="Gorska A."/>
            <person name="Qiu G."/>
            <person name="Huson D.H."/>
            <person name="Williams R.B."/>
        </authorList>
    </citation>
    <scope>NUCLEOTIDE SEQUENCE</scope>
    <source>
        <strain evidence="12">SSA1</strain>
    </source>
</reference>
<dbReference type="Proteomes" id="UP000509684">
    <property type="component" value="Chromosome"/>
</dbReference>
<evidence type="ECO:0000313" key="13">
    <source>
        <dbReference type="Proteomes" id="UP000021315"/>
    </source>
</evidence>
<evidence type="ECO:0000256" key="3">
    <source>
        <dbReference type="ARBA" id="ARBA00022448"/>
    </source>
</evidence>
<dbReference type="Proteomes" id="UP000021315">
    <property type="component" value="Unassembled WGS sequence"/>
</dbReference>
<evidence type="ECO:0000313" key="12">
    <source>
        <dbReference type="EMBL" id="QLH49202.1"/>
    </source>
</evidence>
<keyword evidence="4 9" id="KW-1003">Cell membrane</keyword>
<feature type="domain" description="ABC transmembrane type-2" evidence="10">
    <location>
        <begin position="34"/>
        <end position="260"/>
    </location>
</feature>
<accession>A0A080MAS4</accession>
<keyword evidence="8 9" id="KW-0472">Membrane</keyword>
<dbReference type="Pfam" id="PF01061">
    <property type="entry name" value="ABC2_membrane"/>
    <property type="match status" value="1"/>
</dbReference>
<keyword evidence="6 9" id="KW-1133">Transmembrane helix</keyword>
<evidence type="ECO:0000259" key="10">
    <source>
        <dbReference type="PROSITE" id="PS51012"/>
    </source>
</evidence>
<dbReference type="PANTHER" id="PTHR30413:SF10">
    <property type="entry name" value="CAPSULE POLYSACCHARIDE EXPORT INNER-MEMBRANE PROTEIN CTRC"/>
    <property type="match status" value="1"/>
</dbReference>
<dbReference type="AlphaFoldDB" id="A0A080MAS4"/>
<dbReference type="EMBL" id="CP058708">
    <property type="protein sequence ID" value="QLH49202.1"/>
    <property type="molecule type" value="Genomic_DNA"/>
</dbReference>
<dbReference type="GO" id="GO:0015774">
    <property type="term" value="P:polysaccharide transport"/>
    <property type="evidence" value="ECO:0007669"/>
    <property type="project" value="UniProtKB-KW"/>
</dbReference>
<evidence type="ECO:0000256" key="6">
    <source>
        <dbReference type="ARBA" id="ARBA00022989"/>
    </source>
</evidence>
<dbReference type="KEGG" id="acog:HWD57_04940"/>
<dbReference type="STRING" id="1453999.AW06_000228"/>
<feature type="transmembrane region" description="Helical" evidence="9">
    <location>
        <begin position="182"/>
        <end position="199"/>
    </location>
</feature>
<dbReference type="PANTHER" id="PTHR30413">
    <property type="entry name" value="INNER MEMBRANE TRANSPORT PERMEASE"/>
    <property type="match status" value="1"/>
</dbReference>
<protein>
    <recommendedName>
        <fullName evidence="9">Transport permease protein</fullName>
    </recommendedName>
</protein>
<dbReference type="InterPro" id="IPR047817">
    <property type="entry name" value="ABC2_TM_bact-type"/>
</dbReference>
<gene>
    <name evidence="11" type="primary">tagG_1</name>
    <name evidence="11" type="ORF">AW06_000228</name>
    <name evidence="12" type="ORF">HWD57_04940</name>
</gene>
<feature type="transmembrane region" description="Helical" evidence="9">
    <location>
        <begin position="236"/>
        <end position="257"/>
    </location>
</feature>
<keyword evidence="3 9" id="KW-0813">Transport</keyword>
<feature type="transmembrane region" description="Helical" evidence="9">
    <location>
        <begin position="33"/>
        <end position="54"/>
    </location>
</feature>
<evidence type="ECO:0000313" key="11">
    <source>
        <dbReference type="EMBL" id="KFB78422.1"/>
    </source>
</evidence>
<keyword evidence="7" id="KW-0762">Sugar transport</keyword>
<dbReference type="GO" id="GO:0140359">
    <property type="term" value="F:ABC-type transporter activity"/>
    <property type="evidence" value="ECO:0007669"/>
    <property type="project" value="InterPro"/>
</dbReference>
<comment type="subcellular location">
    <subcellularLocation>
        <location evidence="9">Cell inner membrane</location>
        <topology evidence="9">Multi-pass membrane protein</topology>
    </subcellularLocation>
    <subcellularLocation>
        <location evidence="1">Cell membrane</location>
        <topology evidence="1">Multi-pass membrane protein</topology>
    </subcellularLocation>
</comment>
<dbReference type="GO" id="GO:0015920">
    <property type="term" value="P:lipopolysaccharide transport"/>
    <property type="evidence" value="ECO:0007669"/>
    <property type="project" value="TreeGrafter"/>
</dbReference>
<dbReference type="EMBL" id="JDST02000004">
    <property type="protein sequence ID" value="KFB78422.1"/>
    <property type="molecule type" value="Genomic_DNA"/>
</dbReference>
<organism evidence="11 13">
    <name type="scientific">Candidatus Accumulibacter cognatus</name>
    <dbReference type="NCBI Taxonomy" id="2954383"/>
    <lineage>
        <taxon>Bacteria</taxon>
        <taxon>Pseudomonadati</taxon>
        <taxon>Pseudomonadota</taxon>
        <taxon>Betaproteobacteria</taxon>
        <taxon>Candidatus Accumulibacter</taxon>
    </lineage>
</organism>
<accession>A0A7D5SCM1</accession>
<evidence type="ECO:0000256" key="4">
    <source>
        <dbReference type="ARBA" id="ARBA00022475"/>
    </source>
</evidence>
<feature type="transmembrane region" description="Helical" evidence="9">
    <location>
        <begin position="148"/>
        <end position="170"/>
    </location>
</feature>
<comment type="similarity">
    <text evidence="2 9">Belongs to the ABC-2 integral membrane protein family.</text>
</comment>
<sequence length="268" mass="29145">MQTPNLISSLVANRYLIYQLVRREVVLKYRGSVLGLGWSFLYPLLLLAAFTLVFGGVFGGRWAEGQQGKSGIEMALFIYCGLAVFTPFAEVITNASRLLLSNQNFVKKIIFPTEILPVVLLLAASIHGLAHLALLVLGAVVAGHAHPTALLLPIVLLPVWLFTLGLAWFITAAGAYLRDLSHGIPVLAQLLMFVLPVFYPGNAAPGALKTLNAYNPLALAMEDMRGILLTELHPDWSTWLATLATGAASALLGYVFFMHCREEFADVL</sequence>
<feature type="transmembrane region" description="Helical" evidence="9">
    <location>
        <begin position="115"/>
        <end position="142"/>
    </location>
</feature>
<evidence type="ECO:0000256" key="2">
    <source>
        <dbReference type="ARBA" id="ARBA00007783"/>
    </source>
</evidence>
<dbReference type="GO" id="GO:0005886">
    <property type="term" value="C:plasma membrane"/>
    <property type="evidence" value="ECO:0007669"/>
    <property type="project" value="UniProtKB-SubCell"/>
</dbReference>
<evidence type="ECO:0000256" key="1">
    <source>
        <dbReference type="ARBA" id="ARBA00004651"/>
    </source>
</evidence>
<keyword evidence="5 9" id="KW-0812">Transmembrane</keyword>
<dbReference type="RefSeq" id="WP_034944208.1">
    <property type="nucleotide sequence ID" value="NZ_JDST02000004.1"/>
</dbReference>
<reference evidence="12 14" key="2">
    <citation type="journal article" date="2019" name="Microbiome">
        <title>Annotated bacterial chromosomes from frame-shift-corrected long-read metagenomic data.</title>
        <authorList>
            <person name="Arumugam K."/>
            <person name="Bagci C."/>
            <person name="Bessarab I."/>
            <person name="Beier S."/>
            <person name="Buchfink B."/>
            <person name="Gorska A."/>
            <person name="Qiu G."/>
            <person name="Huson D.H."/>
            <person name="Williams R.B.H."/>
        </authorList>
    </citation>
    <scope>NUCLEOTIDE SEQUENCE [LARGE SCALE GENOMIC DNA]</scope>
    <source>
        <strain evidence="12">SSA1</strain>
    </source>
</reference>